<evidence type="ECO:0000256" key="16">
    <source>
        <dbReference type="ARBA" id="ARBA00023242"/>
    </source>
</evidence>
<gene>
    <name evidence="24" type="ORF">NXF25_015894</name>
</gene>
<keyword evidence="8" id="KW-1017">Isopeptide bond</keyword>
<dbReference type="EMBL" id="JAOTOJ010000013">
    <property type="protein sequence ID" value="KAK9393442.1"/>
    <property type="molecule type" value="Genomic_DNA"/>
</dbReference>
<dbReference type="SUPFAM" id="SSF48464">
    <property type="entry name" value="ENTH/VHS domain"/>
    <property type="match status" value="1"/>
</dbReference>
<keyword evidence="7" id="KW-1003">Cell membrane</keyword>
<evidence type="ECO:0000256" key="21">
    <source>
        <dbReference type="SAM" id="Coils"/>
    </source>
</evidence>
<keyword evidence="25" id="KW-1185">Reference proteome</keyword>
<keyword evidence="12" id="KW-0007">Acetylation</keyword>
<feature type="compositionally biased region" description="Gly residues" evidence="22">
    <location>
        <begin position="267"/>
        <end position="278"/>
    </location>
</feature>
<dbReference type="Gene3D" id="1.20.58.150">
    <property type="entry name" value="ANTH domain"/>
    <property type="match status" value="1"/>
</dbReference>
<protein>
    <recommendedName>
        <fullName evidence="20">Phosphatidylinositol-binding clathrin assembly protein</fullName>
    </recommendedName>
</protein>
<dbReference type="GO" id="GO:0005794">
    <property type="term" value="C:Golgi apparatus"/>
    <property type="evidence" value="ECO:0007669"/>
    <property type="project" value="UniProtKB-SubCell"/>
</dbReference>
<dbReference type="FunFam" id="1.25.40.90:FF:000001">
    <property type="entry name" value="phosphatidylinositol-binding clathrin assembly protein-like isoform X1"/>
    <property type="match status" value="1"/>
</dbReference>
<comment type="caution">
    <text evidence="24">The sequence shown here is derived from an EMBL/GenBank/DDBJ whole genome shotgun (WGS) entry which is preliminary data.</text>
</comment>
<keyword evidence="9" id="KW-0597">Phosphoprotein</keyword>
<keyword evidence="13" id="KW-0333">Golgi apparatus</keyword>
<evidence type="ECO:0000256" key="22">
    <source>
        <dbReference type="SAM" id="MobiDB-lite"/>
    </source>
</evidence>
<dbReference type="GO" id="GO:0030136">
    <property type="term" value="C:clathrin-coated vesicle"/>
    <property type="evidence" value="ECO:0007669"/>
    <property type="project" value="UniProtKB-SubCell"/>
</dbReference>
<evidence type="ECO:0000256" key="14">
    <source>
        <dbReference type="ARBA" id="ARBA00023136"/>
    </source>
</evidence>
<feature type="compositionally biased region" description="Basic and acidic residues" evidence="22">
    <location>
        <begin position="244"/>
        <end position="253"/>
    </location>
</feature>
<evidence type="ECO:0000256" key="19">
    <source>
        <dbReference type="ARBA" id="ARBA00061829"/>
    </source>
</evidence>
<dbReference type="GO" id="GO:0005634">
    <property type="term" value="C:nucleus"/>
    <property type="evidence" value="ECO:0007669"/>
    <property type="project" value="UniProtKB-SubCell"/>
</dbReference>
<keyword evidence="11" id="KW-0832">Ubl conjugation</keyword>
<dbReference type="Proteomes" id="UP001474421">
    <property type="component" value="Unassembled WGS sequence"/>
</dbReference>
<evidence type="ECO:0000256" key="3">
    <source>
        <dbReference type="ARBA" id="ARBA00004236"/>
    </source>
</evidence>
<dbReference type="SMART" id="SM00273">
    <property type="entry name" value="ENTH"/>
    <property type="match status" value="1"/>
</dbReference>
<evidence type="ECO:0000256" key="6">
    <source>
        <dbReference type="ARBA" id="ARBA00008011"/>
    </source>
</evidence>
<proteinExistence type="inferred from homology"/>
<feature type="compositionally biased region" description="Low complexity" evidence="22">
    <location>
        <begin position="230"/>
        <end position="243"/>
    </location>
</feature>
<accession>A0AAW1AUM1</accession>
<feature type="compositionally biased region" description="Polar residues" evidence="22">
    <location>
        <begin position="892"/>
        <end position="908"/>
    </location>
</feature>
<comment type="similarity">
    <text evidence="6">Belongs to the PICALM/SNAP91 family.</text>
</comment>
<evidence type="ECO:0000256" key="9">
    <source>
        <dbReference type="ARBA" id="ARBA00022553"/>
    </source>
</evidence>
<dbReference type="PANTHER" id="PTHR22951">
    <property type="entry name" value="CLATHRIN ASSEMBLY PROTEIN"/>
    <property type="match status" value="1"/>
</dbReference>
<keyword evidence="15" id="KW-0168">Coated pit</keyword>
<evidence type="ECO:0000313" key="25">
    <source>
        <dbReference type="Proteomes" id="UP001474421"/>
    </source>
</evidence>
<evidence type="ECO:0000256" key="7">
    <source>
        <dbReference type="ARBA" id="ARBA00022475"/>
    </source>
</evidence>
<comment type="subunit">
    <text evidence="19">Binds to clathrin; involves primarily the C-terminal sequences, but the full-length protein is required for full binding capacity. Binds phosphatidylinositol 4,5- bisphosphate. Interacts with PIMREG; this interaction may change the subcellular location into the nucleus. Interacts with AP2A1 (via its alpha-appendage domain). Interacts (via N-terminus) with VAMP2; VAMP3; VAMP7 and VAMP8 (Via N-terminus). Interacts with LC3/MAP1LC3A.</text>
</comment>
<feature type="compositionally biased region" description="Low complexity" evidence="22">
    <location>
        <begin position="116"/>
        <end position="141"/>
    </location>
</feature>
<dbReference type="GO" id="GO:0008021">
    <property type="term" value="C:synaptic vesicle"/>
    <property type="evidence" value="ECO:0007669"/>
    <property type="project" value="TreeGrafter"/>
</dbReference>
<dbReference type="AlphaFoldDB" id="A0AAW1AUM1"/>
<dbReference type="InterPro" id="IPR045192">
    <property type="entry name" value="AP180-like"/>
</dbReference>
<dbReference type="InterPro" id="IPR011417">
    <property type="entry name" value="ANTH_dom"/>
</dbReference>
<dbReference type="GO" id="GO:0098894">
    <property type="term" value="C:extrinsic component of presynaptic endocytic zone membrane"/>
    <property type="evidence" value="ECO:0007669"/>
    <property type="project" value="TreeGrafter"/>
</dbReference>
<dbReference type="PANTHER" id="PTHR22951:SF11">
    <property type="entry name" value="ENTH DOMAIN-CONTAINING PROTEIN"/>
    <property type="match status" value="1"/>
</dbReference>
<dbReference type="InterPro" id="IPR013809">
    <property type="entry name" value="ENTH"/>
</dbReference>
<dbReference type="Gene3D" id="1.25.40.90">
    <property type="match status" value="1"/>
</dbReference>
<dbReference type="InterPro" id="IPR008942">
    <property type="entry name" value="ENTH_VHS"/>
</dbReference>
<keyword evidence="21" id="KW-0175">Coiled coil</keyword>
<evidence type="ECO:0000256" key="4">
    <source>
        <dbReference type="ARBA" id="ARBA00004555"/>
    </source>
</evidence>
<feature type="region of interest" description="Disordered" evidence="22">
    <location>
        <begin position="52"/>
        <end position="156"/>
    </location>
</feature>
<organism evidence="24 25">
    <name type="scientific">Crotalus adamanteus</name>
    <name type="common">Eastern diamondback rattlesnake</name>
    <dbReference type="NCBI Taxonomy" id="8729"/>
    <lineage>
        <taxon>Eukaryota</taxon>
        <taxon>Metazoa</taxon>
        <taxon>Chordata</taxon>
        <taxon>Craniata</taxon>
        <taxon>Vertebrata</taxon>
        <taxon>Euteleostomi</taxon>
        <taxon>Lepidosauria</taxon>
        <taxon>Squamata</taxon>
        <taxon>Bifurcata</taxon>
        <taxon>Unidentata</taxon>
        <taxon>Episquamata</taxon>
        <taxon>Toxicofera</taxon>
        <taxon>Serpentes</taxon>
        <taxon>Colubroidea</taxon>
        <taxon>Viperidae</taxon>
        <taxon>Crotalinae</taxon>
        <taxon>Crotalus</taxon>
    </lineage>
</organism>
<dbReference type="GO" id="GO:0072583">
    <property type="term" value="P:clathrin-dependent endocytosis"/>
    <property type="evidence" value="ECO:0007669"/>
    <property type="project" value="InterPro"/>
</dbReference>
<feature type="region of interest" description="Disordered" evidence="22">
    <location>
        <begin position="176"/>
        <end position="318"/>
    </location>
</feature>
<feature type="domain" description="ENTH" evidence="23">
    <location>
        <begin position="336"/>
        <end position="467"/>
    </location>
</feature>
<keyword evidence="17" id="KW-0968">Cytoplasmic vesicle</keyword>
<dbReference type="GO" id="GO:0048268">
    <property type="term" value="P:clathrin coat assembly"/>
    <property type="evidence" value="ECO:0007669"/>
    <property type="project" value="InterPro"/>
</dbReference>
<feature type="region of interest" description="Disordered" evidence="22">
    <location>
        <begin position="872"/>
        <end position="910"/>
    </location>
</feature>
<evidence type="ECO:0000256" key="1">
    <source>
        <dbReference type="ARBA" id="ARBA00004123"/>
    </source>
</evidence>
<dbReference type="InterPro" id="IPR014712">
    <property type="entry name" value="ANTH_dom_sf"/>
</dbReference>
<dbReference type="Pfam" id="PF07651">
    <property type="entry name" value="ANTH"/>
    <property type="match status" value="1"/>
</dbReference>
<name>A0AAW1AUM1_CROAD</name>
<keyword evidence="14" id="KW-0472">Membrane</keyword>
<sequence>MQRGHLLPSLGVAVVFRLRLATCNRVHLFQRELFGIPAQKWLHQQKDGCLPLLQPGVQRQPPRRASPSLPPPPTPVPAAGANPARRTPPPPSTPGAGCPDPRSRRLARLGEALQQPSPAARPPASSEAAGRPRPSRPQSPSRGGGGGAATAKGPERSVLIASAWLRPLGRARGVAGVAEEGGVPGGGEASRPAASRDAPPFCLARARASEVRRQRGRRRRQAGRGGGLAGRRAASSSSPSSPARAREGERPEGNRVTGASLSAQPGLHGGWAGLGGAPPRGLPAAAPPPSPPALRLCRGPSGKSSAAEGPPEPSWAGSAAAVMSGQSITDRITAAQHSVTGSAIAKAVCKATTHEVMGPKKKHLDYLIQCTNEMNVNIPQLADTLFERTANSSWVVVFKALITTHHLMMYGNERFIQYLASRNTLFNLNNYLDKSAMQGYDMSTFIRRYSRYLNEKALSYRLVAVDFTKMKRGIDGVMRTMNTEKLLKTLPIIQNQLDALLDFDANPNELTNGVINAAFMLLFKDSIRLFAAYNEGIINLLEKYFDMKKNQCKEGLDIYKKFLARMTKLSEFLKVAEQVGIDQGDIPDLTQAPSSLLEALEQHLASLEGKKTKEVSAASRASTLSSAVSTLANTGMSFSKMDEREKQQALEEEQARLQALKEQRLREISVVSNSTSTSASPSTLSGKSVNTNPAVDLFAAPAPTTNSMPNLSTDLFDLQPAFVPTVQSTPAIATSASSAWGGHFSSTNGCVGSPPHLDVFDMKPVEEAVKSTTPFVSSTFGSKQTVELFSGYPLHSASQKTTSSTINVDFDAVFGGKSTVNDFGTTTDDVLQPTVAAQNQRGNIIGQQSGKILANDLDSSLANLVGNLGFGGTPPKKSDMQWNQPTEKKLTGGNNWQAKTSTSTTWNTVPVPPAPQMVPAPVTYPVNTPQVPVYGMVPTQIGTAPIMTPQPMIYTQTGLRPNNPFAPISGTQIQFM</sequence>
<evidence type="ECO:0000256" key="13">
    <source>
        <dbReference type="ARBA" id="ARBA00023034"/>
    </source>
</evidence>
<evidence type="ECO:0000256" key="11">
    <source>
        <dbReference type="ARBA" id="ARBA00022843"/>
    </source>
</evidence>
<evidence type="ECO:0000259" key="23">
    <source>
        <dbReference type="PROSITE" id="PS50942"/>
    </source>
</evidence>
<evidence type="ECO:0000256" key="17">
    <source>
        <dbReference type="ARBA" id="ARBA00023329"/>
    </source>
</evidence>
<dbReference type="SUPFAM" id="SSF89009">
    <property type="entry name" value="GAT-like domain"/>
    <property type="match status" value="1"/>
</dbReference>
<evidence type="ECO:0000256" key="5">
    <source>
        <dbReference type="ARBA" id="ARBA00004600"/>
    </source>
</evidence>
<evidence type="ECO:0000313" key="24">
    <source>
        <dbReference type="EMBL" id="KAK9393442.1"/>
    </source>
</evidence>
<evidence type="ECO:0000256" key="2">
    <source>
        <dbReference type="ARBA" id="ARBA00004132"/>
    </source>
</evidence>
<reference evidence="24 25" key="1">
    <citation type="journal article" date="2024" name="Proc. Natl. Acad. Sci. U.S.A.">
        <title>The genetic regulatory architecture and epigenomic basis for age-related changes in rattlesnake venom.</title>
        <authorList>
            <person name="Hogan M.P."/>
            <person name="Holding M.L."/>
            <person name="Nystrom G.S."/>
            <person name="Colston T.J."/>
            <person name="Bartlett D.A."/>
            <person name="Mason A.J."/>
            <person name="Ellsworth S.A."/>
            <person name="Rautsaw R.M."/>
            <person name="Lawrence K.C."/>
            <person name="Strickland J.L."/>
            <person name="He B."/>
            <person name="Fraser P."/>
            <person name="Margres M.J."/>
            <person name="Gilbert D.M."/>
            <person name="Gibbs H.L."/>
            <person name="Parkinson C.L."/>
            <person name="Rokyta D.R."/>
        </authorList>
    </citation>
    <scope>NUCLEOTIDE SEQUENCE [LARGE SCALE GENOMIC DNA]</scope>
    <source>
        <strain evidence="24">DRR0105</strain>
    </source>
</reference>
<evidence type="ECO:0000256" key="10">
    <source>
        <dbReference type="ARBA" id="ARBA00022583"/>
    </source>
</evidence>
<dbReference type="PROSITE" id="PS50942">
    <property type="entry name" value="ENTH"/>
    <property type="match status" value="1"/>
</dbReference>
<evidence type="ECO:0000256" key="12">
    <source>
        <dbReference type="ARBA" id="ARBA00022990"/>
    </source>
</evidence>
<dbReference type="GO" id="GO:0000149">
    <property type="term" value="F:SNARE binding"/>
    <property type="evidence" value="ECO:0007669"/>
    <property type="project" value="TreeGrafter"/>
</dbReference>
<dbReference type="GO" id="GO:0016185">
    <property type="term" value="P:synaptic vesicle budding from presynaptic endocytic zone membrane"/>
    <property type="evidence" value="ECO:0007669"/>
    <property type="project" value="TreeGrafter"/>
</dbReference>
<keyword evidence="16" id="KW-0539">Nucleus</keyword>
<dbReference type="FunFam" id="1.20.58.150:FF:000001">
    <property type="entry name" value="phosphatidylinositol-binding clathrin assembly protein-like isoform X1"/>
    <property type="match status" value="1"/>
</dbReference>
<feature type="compositionally biased region" description="Low complexity" evidence="22">
    <location>
        <begin position="189"/>
        <end position="206"/>
    </location>
</feature>
<dbReference type="CDD" id="cd16985">
    <property type="entry name" value="ANTH_N_AP180"/>
    <property type="match status" value="1"/>
</dbReference>
<evidence type="ECO:0000256" key="20">
    <source>
        <dbReference type="ARBA" id="ARBA00068054"/>
    </source>
</evidence>
<keyword evidence="10" id="KW-0254">Endocytosis</keyword>
<dbReference type="GO" id="GO:0005545">
    <property type="term" value="F:1-phosphatidylinositol binding"/>
    <property type="evidence" value="ECO:0007669"/>
    <property type="project" value="InterPro"/>
</dbReference>
<evidence type="ECO:0000256" key="15">
    <source>
        <dbReference type="ARBA" id="ARBA00023176"/>
    </source>
</evidence>
<evidence type="ECO:0000256" key="18">
    <source>
        <dbReference type="ARBA" id="ARBA00055144"/>
    </source>
</evidence>
<dbReference type="GO" id="GO:0005905">
    <property type="term" value="C:clathrin-coated pit"/>
    <property type="evidence" value="ECO:0007669"/>
    <property type="project" value="UniProtKB-SubCell"/>
</dbReference>
<comment type="function">
    <text evidence="18">Cytoplasmic adapter protein that plays a critical role in clathrin-mediated endocytosis which is important in processes such as internalization of cell receptors, synaptic transmission or removal of apoptotic cells. Recruits AP-2 and attaches clathrin triskelions to the cytoplasmic side of plasma membrane leading to clathrin-coated vesicles (CCVs) assembly. Furthermore, regulates clathrin-coated vesicle size and maturation by directly sensing and driving membrane curvature. In addition to binding to clathrin, mediates the endocytosis of small R-SNARES (Soluble NSF Attachment Protein REceptors) between plasma membranes and endosomes including VAMP2, VAMP3, VAMP4, VAMP7 or VAMP8. In turn, PICALM-dependent SNARE endocytosis is required for the formation and maturation of autophagic precursors. Modulates thereby autophagy and the turnover of autophagy substrates such as MAPT/TAU or amyloid precursor protein cleaved C-terminal fragment (APP-CTF).</text>
</comment>
<dbReference type="GO" id="GO:0032050">
    <property type="term" value="F:clathrin heavy chain binding"/>
    <property type="evidence" value="ECO:0007669"/>
    <property type="project" value="TreeGrafter"/>
</dbReference>
<feature type="coiled-coil region" evidence="21">
    <location>
        <begin position="640"/>
        <end position="667"/>
    </location>
</feature>
<dbReference type="GO" id="GO:0005546">
    <property type="term" value="F:phosphatidylinositol-4,5-bisphosphate binding"/>
    <property type="evidence" value="ECO:0007669"/>
    <property type="project" value="TreeGrafter"/>
</dbReference>
<comment type="subcellular location">
    <subcellularLocation>
        <location evidence="3">Cell membrane</location>
    </subcellularLocation>
    <subcellularLocation>
        <location evidence="2">Cytoplasmic vesicle</location>
        <location evidence="2">Clathrin-coated vesicle</location>
    </subcellularLocation>
    <subcellularLocation>
        <location evidence="4">Golgi apparatus</location>
    </subcellularLocation>
    <subcellularLocation>
        <location evidence="5">Membrane</location>
        <location evidence="5">Clathrin-coated pit</location>
    </subcellularLocation>
    <subcellularLocation>
        <location evidence="1">Nucleus</location>
    </subcellularLocation>
</comment>
<evidence type="ECO:0000256" key="8">
    <source>
        <dbReference type="ARBA" id="ARBA00022499"/>
    </source>
</evidence>